<evidence type="ECO:0000256" key="1">
    <source>
        <dbReference type="SAM" id="Phobius"/>
    </source>
</evidence>
<dbReference type="Proteomes" id="UP000549971">
    <property type="component" value="Unassembled WGS sequence"/>
</dbReference>
<protein>
    <submittedName>
        <fullName evidence="2">Uncharacterized protein</fullName>
    </submittedName>
</protein>
<dbReference type="EMBL" id="JACHMY010000001">
    <property type="protein sequence ID" value="MBB5840587.1"/>
    <property type="molecule type" value="Genomic_DNA"/>
</dbReference>
<dbReference type="RefSeq" id="WP_184803048.1">
    <property type="nucleotide sequence ID" value="NZ_JACHMY010000001.1"/>
</dbReference>
<proteinExistence type="predicted"/>
<keyword evidence="1" id="KW-0812">Transmembrane</keyword>
<organism evidence="2 3">
    <name type="scientific">Kribbella italica</name>
    <dbReference type="NCBI Taxonomy" id="1540520"/>
    <lineage>
        <taxon>Bacteria</taxon>
        <taxon>Bacillati</taxon>
        <taxon>Actinomycetota</taxon>
        <taxon>Actinomycetes</taxon>
        <taxon>Propionibacteriales</taxon>
        <taxon>Kribbellaceae</taxon>
        <taxon>Kribbella</taxon>
    </lineage>
</organism>
<keyword evidence="1" id="KW-1133">Transmembrane helix</keyword>
<evidence type="ECO:0000313" key="2">
    <source>
        <dbReference type="EMBL" id="MBB5840587.1"/>
    </source>
</evidence>
<feature type="transmembrane region" description="Helical" evidence="1">
    <location>
        <begin position="20"/>
        <end position="41"/>
    </location>
</feature>
<comment type="caution">
    <text evidence="2">The sequence shown here is derived from an EMBL/GenBank/DDBJ whole genome shotgun (WGS) entry which is preliminary data.</text>
</comment>
<dbReference type="AlphaFoldDB" id="A0A7W9MYN4"/>
<sequence length="47" mass="5447">MKHDNEMEEATMMQLLESPWPVITGYAVATMLYACMLREIVEEVRGE</sequence>
<reference evidence="2 3" key="1">
    <citation type="submission" date="2020-08" db="EMBL/GenBank/DDBJ databases">
        <title>Sequencing the genomes of 1000 actinobacteria strains.</title>
        <authorList>
            <person name="Klenk H.-P."/>
        </authorList>
    </citation>
    <scope>NUCLEOTIDE SEQUENCE [LARGE SCALE GENOMIC DNA]</scope>
    <source>
        <strain evidence="2 3">DSM 28967</strain>
    </source>
</reference>
<keyword evidence="1" id="KW-0472">Membrane</keyword>
<keyword evidence="3" id="KW-1185">Reference proteome</keyword>
<accession>A0A7W9MYN4</accession>
<dbReference type="PROSITE" id="PS51257">
    <property type="entry name" value="PROKAR_LIPOPROTEIN"/>
    <property type="match status" value="1"/>
</dbReference>
<name>A0A7W9MYN4_9ACTN</name>
<gene>
    <name evidence="2" type="ORF">HDA39_007321</name>
</gene>
<evidence type="ECO:0000313" key="3">
    <source>
        <dbReference type="Proteomes" id="UP000549971"/>
    </source>
</evidence>